<dbReference type="EMBL" id="JAWJWF010000002">
    <property type="protein sequence ID" value="KAK6638214.1"/>
    <property type="molecule type" value="Genomic_DNA"/>
</dbReference>
<feature type="region of interest" description="Disordered" evidence="1">
    <location>
        <begin position="14"/>
        <end position="55"/>
    </location>
</feature>
<feature type="compositionally biased region" description="Basic residues" evidence="1">
    <location>
        <begin position="35"/>
        <end position="48"/>
    </location>
</feature>
<keyword evidence="3" id="KW-1185">Reference proteome</keyword>
<accession>A0ABR1BAR9</accession>
<dbReference type="Proteomes" id="UP001359485">
    <property type="component" value="Unassembled WGS sequence"/>
</dbReference>
<gene>
    <name evidence="2" type="ORF">RUM44_008643</name>
</gene>
<evidence type="ECO:0000313" key="2">
    <source>
        <dbReference type="EMBL" id="KAK6638214.1"/>
    </source>
</evidence>
<evidence type="ECO:0000313" key="3">
    <source>
        <dbReference type="Proteomes" id="UP001359485"/>
    </source>
</evidence>
<reference evidence="2 3" key="1">
    <citation type="submission" date="2023-09" db="EMBL/GenBank/DDBJ databases">
        <title>Genomes of two closely related lineages of the louse Polyplax serrata with different host specificities.</title>
        <authorList>
            <person name="Martinu J."/>
            <person name="Tarabai H."/>
            <person name="Stefka J."/>
            <person name="Hypsa V."/>
        </authorList>
    </citation>
    <scope>NUCLEOTIDE SEQUENCE [LARGE SCALE GENOMIC DNA]</scope>
    <source>
        <strain evidence="2">98ZLc_SE</strain>
    </source>
</reference>
<sequence>MQILKEKDLILEKRTTTKEKPVQNGMEWPSDVKTARKRKKIGNLSRKRQNGEQSEALRRLAKGIKRKSIRCVGKPFTWKSVVLFCRLEIQMVARVSVYMLACASNGFKTAATAAGVHPWSGKGKKFPGFALRHSTASFFEFSGNADGSDSRYWSKFTFSGKESRSLANLIICKNIFALQKVKPLPRPPGSFLPPTWSGGLLRF</sequence>
<evidence type="ECO:0000256" key="1">
    <source>
        <dbReference type="SAM" id="MobiDB-lite"/>
    </source>
</evidence>
<protein>
    <submittedName>
        <fullName evidence="2">Uncharacterized protein</fullName>
    </submittedName>
</protein>
<proteinExistence type="predicted"/>
<organism evidence="2 3">
    <name type="scientific">Polyplax serrata</name>
    <name type="common">Common mouse louse</name>
    <dbReference type="NCBI Taxonomy" id="468196"/>
    <lineage>
        <taxon>Eukaryota</taxon>
        <taxon>Metazoa</taxon>
        <taxon>Ecdysozoa</taxon>
        <taxon>Arthropoda</taxon>
        <taxon>Hexapoda</taxon>
        <taxon>Insecta</taxon>
        <taxon>Pterygota</taxon>
        <taxon>Neoptera</taxon>
        <taxon>Paraneoptera</taxon>
        <taxon>Psocodea</taxon>
        <taxon>Troctomorpha</taxon>
        <taxon>Phthiraptera</taxon>
        <taxon>Anoplura</taxon>
        <taxon>Polyplacidae</taxon>
        <taxon>Polyplax</taxon>
    </lineage>
</organism>
<comment type="caution">
    <text evidence="2">The sequence shown here is derived from an EMBL/GenBank/DDBJ whole genome shotgun (WGS) entry which is preliminary data.</text>
</comment>
<name>A0ABR1BAR9_POLSC</name>